<evidence type="ECO:0000256" key="1">
    <source>
        <dbReference type="SAM" id="MobiDB-lite"/>
    </source>
</evidence>
<organism evidence="2">
    <name type="scientific">uncultured Nocardioidaceae bacterium</name>
    <dbReference type="NCBI Taxonomy" id="253824"/>
    <lineage>
        <taxon>Bacteria</taxon>
        <taxon>Bacillati</taxon>
        <taxon>Actinomycetota</taxon>
        <taxon>Actinomycetes</taxon>
        <taxon>Propionibacteriales</taxon>
        <taxon>Nocardioidaceae</taxon>
        <taxon>environmental samples</taxon>
    </lineage>
</organism>
<feature type="non-terminal residue" evidence="2">
    <location>
        <position position="1"/>
    </location>
</feature>
<feature type="non-terminal residue" evidence="2">
    <location>
        <position position="84"/>
    </location>
</feature>
<dbReference type="EMBL" id="CADCUJ010000043">
    <property type="protein sequence ID" value="CAA9342608.1"/>
    <property type="molecule type" value="Genomic_DNA"/>
</dbReference>
<accession>A0A6J4LUT5</accession>
<name>A0A6J4LUT5_9ACTN</name>
<protein>
    <submittedName>
        <fullName evidence="2">Uncharacterized protein</fullName>
    </submittedName>
</protein>
<proteinExistence type="predicted"/>
<gene>
    <name evidence="2" type="ORF">AVDCRST_MAG72-926</name>
</gene>
<sequence>VDERAIHRVARPERDQAVVHLQLADHLARGLVHDADHRPPRCPRGRLGRGGGTRRRDPLHLLDHGEEPDTGAGHVRGQVRSTQL</sequence>
<dbReference type="AlphaFoldDB" id="A0A6J4LUT5"/>
<reference evidence="2" key="1">
    <citation type="submission" date="2020-02" db="EMBL/GenBank/DDBJ databases">
        <authorList>
            <person name="Meier V. D."/>
        </authorList>
    </citation>
    <scope>NUCLEOTIDE SEQUENCE</scope>
    <source>
        <strain evidence="2">AVDCRST_MAG72</strain>
    </source>
</reference>
<feature type="compositionally biased region" description="Basic and acidic residues" evidence="1">
    <location>
        <begin position="54"/>
        <end position="67"/>
    </location>
</feature>
<feature type="region of interest" description="Disordered" evidence="1">
    <location>
        <begin position="32"/>
        <end position="84"/>
    </location>
</feature>
<evidence type="ECO:0000313" key="2">
    <source>
        <dbReference type="EMBL" id="CAA9342608.1"/>
    </source>
</evidence>